<evidence type="ECO:0000256" key="7">
    <source>
        <dbReference type="PIRSR" id="PIRSR001220-2"/>
    </source>
</evidence>
<dbReference type="AlphaFoldDB" id="A0A8D8WPK3"/>
<feature type="active site" evidence="9">
    <location>
        <position position="51"/>
    </location>
</feature>
<dbReference type="SUPFAM" id="SSF53774">
    <property type="entry name" value="Glutaminase/Asparaginase"/>
    <property type="match status" value="1"/>
</dbReference>
<evidence type="ECO:0000256" key="10">
    <source>
        <dbReference type="PROSITE-ProRule" id="PRU10100"/>
    </source>
</evidence>
<dbReference type="PROSITE" id="PS50088">
    <property type="entry name" value="ANK_REPEAT"/>
    <property type="match status" value="3"/>
</dbReference>
<feature type="repeat" description="ANK" evidence="8">
    <location>
        <begin position="496"/>
        <end position="528"/>
    </location>
</feature>
<dbReference type="PANTHER" id="PTHR11707">
    <property type="entry name" value="L-ASPARAGINASE"/>
    <property type="match status" value="1"/>
</dbReference>
<dbReference type="InterPro" id="IPR006034">
    <property type="entry name" value="Asparaginase/glutaminase-like"/>
</dbReference>
<evidence type="ECO:0000256" key="6">
    <source>
        <dbReference type="PIRSR" id="PIRSR001220-1"/>
    </source>
</evidence>
<keyword evidence="4 8" id="KW-0040">ANK repeat</keyword>
<dbReference type="SMART" id="SM00248">
    <property type="entry name" value="ANK"/>
    <property type="match status" value="4"/>
</dbReference>
<dbReference type="InterPro" id="IPR036152">
    <property type="entry name" value="Asp/glu_Ase-like_sf"/>
</dbReference>
<feature type="repeat" description="ANK" evidence="8">
    <location>
        <begin position="463"/>
        <end position="495"/>
    </location>
</feature>
<dbReference type="EMBL" id="HBUF01053109">
    <property type="protein sequence ID" value="CAG6622689.1"/>
    <property type="molecule type" value="Transcribed_RNA"/>
</dbReference>
<dbReference type="InterPro" id="IPR027475">
    <property type="entry name" value="Asparaginase/glutaminase_AS2"/>
</dbReference>
<feature type="repeat" description="ANK" evidence="8">
    <location>
        <begin position="562"/>
        <end position="595"/>
    </location>
</feature>
<dbReference type="PIRSF" id="PIRSF001220">
    <property type="entry name" value="L-ASNase_gatD"/>
    <property type="match status" value="1"/>
</dbReference>
<organism evidence="13">
    <name type="scientific">Cacopsylla melanoneura</name>
    <dbReference type="NCBI Taxonomy" id="428564"/>
    <lineage>
        <taxon>Eukaryota</taxon>
        <taxon>Metazoa</taxon>
        <taxon>Ecdysozoa</taxon>
        <taxon>Arthropoda</taxon>
        <taxon>Hexapoda</taxon>
        <taxon>Insecta</taxon>
        <taxon>Pterygota</taxon>
        <taxon>Neoptera</taxon>
        <taxon>Paraneoptera</taxon>
        <taxon>Hemiptera</taxon>
        <taxon>Sternorrhyncha</taxon>
        <taxon>Psylloidea</taxon>
        <taxon>Psyllidae</taxon>
        <taxon>Psyllinae</taxon>
        <taxon>Cacopsylla</taxon>
    </lineage>
</organism>
<dbReference type="Pfam" id="PF17763">
    <property type="entry name" value="Asparaginase_C"/>
    <property type="match status" value="1"/>
</dbReference>
<dbReference type="SMART" id="SM00870">
    <property type="entry name" value="Asparaginase"/>
    <property type="match status" value="1"/>
</dbReference>
<dbReference type="InterPro" id="IPR020827">
    <property type="entry name" value="Asparaginase/glutaminase_AS1"/>
</dbReference>
<dbReference type="Gene3D" id="3.40.50.40">
    <property type="match status" value="1"/>
</dbReference>
<dbReference type="EMBL" id="HBUF01217572">
    <property type="protein sequence ID" value="CAG6667864.1"/>
    <property type="molecule type" value="Transcribed_RNA"/>
</dbReference>
<dbReference type="FunFam" id="3.40.50.40:FF:000001">
    <property type="entry name" value="L-asparaginase 1"/>
    <property type="match status" value="1"/>
</dbReference>
<dbReference type="InterPro" id="IPR037152">
    <property type="entry name" value="L-asparaginase_N_sf"/>
</dbReference>
<dbReference type="Gene3D" id="3.40.50.1170">
    <property type="entry name" value="L-asparaginase, N-terminal domain"/>
    <property type="match status" value="1"/>
</dbReference>
<evidence type="ECO:0000256" key="3">
    <source>
        <dbReference type="ARBA" id="ARBA00022801"/>
    </source>
</evidence>
<keyword evidence="3" id="KW-0378">Hydrolase</keyword>
<dbReference type="EMBL" id="HBUF01217571">
    <property type="protein sequence ID" value="CAG6667863.1"/>
    <property type="molecule type" value="Transcribed_RNA"/>
</dbReference>
<dbReference type="PROSITE" id="PS50297">
    <property type="entry name" value="ANK_REP_REGION"/>
    <property type="match status" value="2"/>
</dbReference>
<dbReference type="Gene3D" id="1.25.40.20">
    <property type="entry name" value="Ankyrin repeat-containing domain"/>
    <property type="match status" value="2"/>
</dbReference>
<dbReference type="InterPro" id="IPR040919">
    <property type="entry name" value="Asparaginase_C"/>
</dbReference>
<accession>A0A8D8WPK3</accession>
<feature type="binding site" evidence="7">
    <location>
        <position position="119"/>
    </location>
    <ligand>
        <name>substrate</name>
    </ligand>
</feature>
<feature type="domain" description="L-asparaginase N-terminal" evidence="11">
    <location>
        <begin position="42"/>
        <end position="251"/>
    </location>
</feature>
<dbReference type="InterPro" id="IPR027473">
    <property type="entry name" value="L-asparaginase_C"/>
</dbReference>
<evidence type="ECO:0000256" key="9">
    <source>
        <dbReference type="PROSITE-ProRule" id="PRU10099"/>
    </source>
</evidence>
<dbReference type="EC" id="3.5.1.1" evidence="1"/>
<dbReference type="PIRSF" id="PIRSF500176">
    <property type="entry name" value="L_ASNase"/>
    <property type="match status" value="1"/>
</dbReference>
<keyword evidence="2" id="KW-0677">Repeat</keyword>
<evidence type="ECO:0000259" key="12">
    <source>
        <dbReference type="Pfam" id="PF17763"/>
    </source>
</evidence>
<dbReference type="CDD" id="cd08963">
    <property type="entry name" value="L-asparaginase_I"/>
    <property type="match status" value="1"/>
</dbReference>
<dbReference type="EMBL" id="HBUF01217570">
    <property type="protein sequence ID" value="CAG6667862.1"/>
    <property type="molecule type" value="Transcribed_RNA"/>
</dbReference>
<dbReference type="PROSITE" id="PS00917">
    <property type="entry name" value="ASN_GLN_ASE_2"/>
    <property type="match status" value="1"/>
</dbReference>
<dbReference type="FunFam" id="3.40.50.1170:FF:000003">
    <property type="entry name" value="60 kDa lysophospholipase"/>
    <property type="match status" value="1"/>
</dbReference>
<evidence type="ECO:0000313" key="13">
    <source>
        <dbReference type="EMBL" id="CAG6667862.1"/>
    </source>
</evidence>
<sequence length="619" mass="68312">MSDSPIKNGVDSKNENDEDYQLCSEAGEKFRMNNQTESFESRVLVIYTGGTIGMIINKEGVLAPKANEFENKIRQNPLMHDPEYLQTRADKIDYLALPAMKNNKRVLYKVLEHKSLLDSSNMTVSDWINIATDVFDCYAYFDGFVILHGTDTLCYSAAALSFMFENLGKTVIITGSQISIFQPRSDGVDNFITSLILAGNYVIPEVSVYFHNKLMRGNRTIKTSTHEFDAFISPNCLPLVQVGIEIDVDHSAIFRPYTIDSFKIAKDLDKNVGILRIFPDITYATVKSFLDPPMNGVILQTYGSGNFPSNRTDLLELLKSANERGVIIVNCSQCSRGTTSNIYETGMILTNCGVLTGFDMTPEAALTKLSYVLSKSDWSLEKKKQVMLTNIRGELTSEKSSDKGYDLVGAVARLLNLTSDKDKDDLSHLLFPAMLQAAVMKGDLKRVEEIKGYGADLSMKDADNRSAIHIACCEGHFDIVKYLLLNGASVHEKDRHGVTPLDEAITADDHDIIKLLISTGAHLTKDSTLLGDLLTSAAGRGLIKRLESFTLAGADLNLPNSIGMTALHAALLNSQNEVVQYLISNKNVNVNVKDRLGRTAMDLAVQMLNKGAIAVLKNR</sequence>
<dbReference type="PRINTS" id="PR00139">
    <property type="entry name" value="ASNGLNASE"/>
</dbReference>
<feature type="binding site" evidence="7">
    <location>
        <begin position="150"/>
        <end position="151"/>
    </location>
    <ligand>
        <name>substrate</name>
    </ligand>
</feature>
<dbReference type="GO" id="GO:0004067">
    <property type="term" value="F:asparaginase activity"/>
    <property type="evidence" value="ECO:0007669"/>
    <property type="project" value="UniProtKB-UniRule"/>
</dbReference>
<evidence type="ECO:0000256" key="2">
    <source>
        <dbReference type="ARBA" id="ARBA00022737"/>
    </source>
</evidence>
<reference evidence="13" key="1">
    <citation type="submission" date="2021-05" db="EMBL/GenBank/DDBJ databases">
        <authorList>
            <person name="Alioto T."/>
            <person name="Alioto T."/>
            <person name="Gomez Garrido J."/>
        </authorList>
    </citation>
    <scope>NUCLEOTIDE SEQUENCE</scope>
</reference>
<protein>
    <recommendedName>
        <fullName evidence="1">asparaginase</fullName>
        <ecNumber evidence="1">3.5.1.1</ecNumber>
    </recommendedName>
</protein>
<dbReference type="PANTHER" id="PTHR11707:SF28">
    <property type="entry name" value="60 KDA LYSOPHOSPHOLIPASE"/>
    <property type="match status" value="1"/>
</dbReference>
<dbReference type="PROSITE" id="PS51732">
    <property type="entry name" value="ASN_GLN_ASE_3"/>
    <property type="match status" value="1"/>
</dbReference>
<feature type="active site" evidence="10">
    <location>
        <position position="150"/>
    </location>
</feature>
<dbReference type="InterPro" id="IPR041725">
    <property type="entry name" value="L-asparaginase_I"/>
</dbReference>
<dbReference type="InterPro" id="IPR027474">
    <property type="entry name" value="L-asparaginase_N"/>
</dbReference>
<name>A0A8D8WPK3_9HEMI</name>
<dbReference type="InterPro" id="IPR036770">
    <property type="entry name" value="Ankyrin_rpt-contain_sf"/>
</dbReference>
<dbReference type="EMBL" id="HBUF01053110">
    <property type="protein sequence ID" value="CAG6622690.1"/>
    <property type="molecule type" value="Transcribed_RNA"/>
</dbReference>
<evidence type="ECO:0000256" key="4">
    <source>
        <dbReference type="ARBA" id="ARBA00023043"/>
    </source>
</evidence>
<dbReference type="Pfam" id="PF00710">
    <property type="entry name" value="Asparaginase"/>
    <property type="match status" value="1"/>
</dbReference>
<dbReference type="PROSITE" id="PS00144">
    <property type="entry name" value="ASN_GLN_ASE_1"/>
    <property type="match status" value="1"/>
</dbReference>
<evidence type="ECO:0000256" key="8">
    <source>
        <dbReference type="PROSITE-ProRule" id="PRU00023"/>
    </source>
</evidence>
<dbReference type="InterPro" id="IPR002110">
    <property type="entry name" value="Ankyrin_rpt"/>
</dbReference>
<evidence type="ECO:0000256" key="5">
    <source>
        <dbReference type="ARBA" id="ARBA00061199"/>
    </source>
</evidence>
<evidence type="ECO:0000259" key="11">
    <source>
        <dbReference type="Pfam" id="PF00710"/>
    </source>
</evidence>
<dbReference type="Pfam" id="PF12796">
    <property type="entry name" value="Ank_2"/>
    <property type="match status" value="2"/>
</dbReference>
<dbReference type="SUPFAM" id="SSF48403">
    <property type="entry name" value="Ankyrin repeat"/>
    <property type="match status" value="1"/>
</dbReference>
<dbReference type="SFLD" id="SFLDS00057">
    <property type="entry name" value="Glutaminase/Asparaginase"/>
    <property type="match status" value="1"/>
</dbReference>
<dbReference type="EMBL" id="HBUF01557359">
    <property type="protein sequence ID" value="CAG6760702.1"/>
    <property type="molecule type" value="Transcribed_RNA"/>
</dbReference>
<evidence type="ECO:0000256" key="1">
    <source>
        <dbReference type="ARBA" id="ARBA00012920"/>
    </source>
</evidence>
<comment type="similarity">
    <text evidence="5">In the N-terminal section; belongs to the asparaginase 1 family.</text>
</comment>
<feature type="active site" description="O-isoaspartyl threonine intermediate" evidence="6">
    <location>
        <position position="51"/>
    </location>
</feature>
<dbReference type="EMBL" id="HBUF01053111">
    <property type="protein sequence ID" value="CAG6622691.1"/>
    <property type="molecule type" value="Transcribed_RNA"/>
</dbReference>
<dbReference type="GO" id="GO:0006528">
    <property type="term" value="P:asparagine metabolic process"/>
    <property type="evidence" value="ECO:0007669"/>
    <property type="project" value="UniProtKB-ARBA"/>
</dbReference>
<proteinExistence type="inferred from homology"/>
<feature type="domain" description="Asparaginase/glutaminase C-terminal" evidence="12">
    <location>
        <begin position="271"/>
        <end position="387"/>
    </location>
</feature>